<evidence type="ECO:0000256" key="4">
    <source>
        <dbReference type="ARBA" id="ARBA00022989"/>
    </source>
</evidence>
<evidence type="ECO:0000313" key="9">
    <source>
        <dbReference type="Proteomes" id="UP000807716"/>
    </source>
</evidence>
<evidence type="ECO:0000313" key="8">
    <source>
        <dbReference type="EMBL" id="KAG0257249.1"/>
    </source>
</evidence>
<name>A0A9P6U372_9FUNG</name>
<dbReference type="GO" id="GO:0022857">
    <property type="term" value="F:transmembrane transporter activity"/>
    <property type="evidence" value="ECO:0007669"/>
    <property type="project" value="InterPro"/>
</dbReference>
<feature type="transmembrane region" description="Helical" evidence="7">
    <location>
        <begin position="98"/>
        <end position="116"/>
    </location>
</feature>
<dbReference type="PANTHER" id="PTHR43791">
    <property type="entry name" value="PERMEASE-RELATED"/>
    <property type="match status" value="1"/>
</dbReference>
<evidence type="ECO:0000256" key="3">
    <source>
        <dbReference type="ARBA" id="ARBA00022692"/>
    </source>
</evidence>
<feature type="transmembrane region" description="Helical" evidence="7">
    <location>
        <begin position="122"/>
        <end position="142"/>
    </location>
</feature>
<feature type="transmembrane region" description="Helical" evidence="7">
    <location>
        <begin position="180"/>
        <end position="205"/>
    </location>
</feature>
<keyword evidence="5 7" id="KW-0472">Membrane</keyword>
<dbReference type="InterPro" id="IPR036259">
    <property type="entry name" value="MFS_trans_sf"/>
</dbReference>
<dbReference type="InterPro" id="IPR011701">
    <property type="entry name" value="MFS"/>
</dbReference>
<dbReference type="AlphaFoldDB" id="A0A9P6U372"/>
<dbReference type="OrthoDB" id="2985014at2759"/>
<evidence type="ECO:0000256" key="1">
    <source>
        <dbReference type="ARBA" id="ARBA00004141"/>
    </source>
</evidence>
<gene>
    <name evidence="8" type="ORF">DFQ27_005212</name>
</gene>
<feature type="transmembrane region" description="Helical" evidence="7">
    <location>
        <begin position="154"/>
        <end position="174"/>
    </location>
</feature>
<dbReference type="SUPFAM" id="SSF103473">
    <property type="entry name" value="MFS general substrate transporter"/>
    <property type="match status" value="1"/>
</dbReference>
<keyword evidence="3 7" id="KW-0812">Transmembrane</keyword>
<feature type="compositionally biased region" description="Basic and acidic residues" evidence="6">
    <location>
        <begin position="32"/>
        <end position="64"/>
    </location>
</feature>
<dbReference type="Pfam" id="PF07690">
    <property type="entry name" value="MFS_1"/>
    <property type="match status" value="1"/>
</dbReference>
<evidence type="ECO:0000256" key="2">
    <source>
        <dbReference type="ARBA" id="ARBA00022448"/>
    </source>
</evidence>
<feature type="compositionally biased region" description="Low complexity" evidence="6">
    <location>
        <begin position="13"/>
        <end position="24"/>
    </location>
</feature>
<sequence>MDTIPRTGAEGVMSGATSSAASMGPQATTSSGHERVWSPNERYDSILEKKEERDGGDGDEDRRSGGASLDGADELDRSQSTLAPFDPDSKEVLRLRRLSIFYFAYVLGEIPSSILVKKVGPALWISIVITLWGTVMMSMSALKNGAGLLAARFFLGLFESGYAPAPVVMISLWYNRLEQAFRIGIFFSAATVAGACAGLLAYGIAQLDGVLGLKETSSFLTDREKRLLVERLRQDAGPAIQTHFSWKQLRRVYMDPKTYMYSFVILLHAPAFASLGLFVPSIVHGFNFE</sequence>
<dbReference type="Proteomes" id="UP000807716">
    <property type="component" value="Unassembled WGS sequence"/>
</dbReference>
<reference evidence="8" key="1">
    <citation type="journal article" date="2020" name="Fungal Divers.">
        <title>Resolving the Mortierellaceae phylogeny through synthesis of multi-gene phylogenetics and phylogenomics.</title>
        <authorList>
            <person name="Vandepol N."/>
            <person name="Liber J."/>
            <person name="Desiro A."/>
            <person name="Na H."/>
            <person name="Kennedy M."/>
            <person name="Barry K."/>
            <person name="Grigoriev I.V."/>
            <person name="Miller A.N."/>
            <person name="O'Donnell K."/>
            <person name="Stajich J.E."/>
            <person name="Bonito G."/>
        </authorList>
    </citation>
    <scope>NUCLEOTIDE SEQUENCE</scope>
    <source>
        <strain evidence="8">BC1065</strain>
    </source>
</reference>
<dbReference type="PANTHER" id="PTHR43791:SF36">
    <property type="entry name" value="TRANSPORTER, PUTATIVE (AFU_ORTHOLOGUE AFUA_6G08340)-RELATED"/>
    <property type="match status" value="1"/>
</dbReference>
<keyword evidence="2" id="KW-0813">Transport</keyword>
<feature type="transmembrane region" description="Helical" evidence="7">
    <location>
        <begin position="259"/>
        <end position="283"/>
    </location>
</feature>
<evidence type="ECO:0000256" key="7">
    <source>
        <dbReference type="SAM" id="Phobius"/>
    </source>
</evidence>
<protein>
    <submittedName>
        <fullName evidence="8">Uncharacterized protein</fullName>
    </submittedName>
</protein>
<evidence type="ECO:0000256" key="6">
    <source>
        <dbReference type="SAM" id="MobiDB-lite"/>
    </source>
</evidence>
<comment type="caution">
    <text evidence="8">The sequence shown here is derived from an EMBL/GenBank/DDBJ whole genome shotgun (WGS) entry which is preliminary data.</text>
</comment>
<keyword evidence="4 7" id="KW-1133">Transmembrane helix</keyword>
<dbReference type="GO" id="GO:0016020">
    <property type="term" value="C:membrane"/>
    <property type="evidence" value="ECO:0007669"/>
    <property type="project" value="UniProtKB-SubCell"/>
</dbReference>
<keyword evidence="9" id="KW-1185">Reference proteome</keyword>
<feature type="region of interest" description="Disordered" evidence="6">
    <location>
        <begin position="1"/>
        <end position="73"/>
    </location>
</feature>
<proteinExistence type="predicted"/>
<dbReference type="EMBL" id="JAAAJB010000369">
    <property type="protein sequence ID" value="KAG0257249.1"/>
    <property type="molecule type" value="Genomic_DNA"/>
</dbReference>
<dbReference type="Gene3D" id="1.20.1250.20">
    <property type="entry name" value="MFS general substrate transporter like domains"/>
    <property type="match status" value="1"/>
</dbReference>
<evidence type="ECO:0000256" key="5">
    <source>
        <dbReference type="ARBA" id="ARBA00023136"/>
    </source>
</evidence>
<organism evidence="8 9">
    <name type="scientific">Actinomortierella ambigua</name>
    <dbReference type="NCBI Taxonomy" id="1343610"/>
    <lineage>
        <taxon>Eukaryota</taxon>
        <taxon>Fungi</taxon>
        <taxon>Fungi incertae sedis</taxon>
        <taxon>Mucoromycota</taxon>
        <taxon>Mortierellomycotina</taxon>
        <taxon>Mortierellomycetes</taxon>
        <taxon>Mortierellales</taxon>
        <taxon>Mortierellaceae</taxon>
        <taxon>Actinomortierella</taxon>
    </lineage>
</organism>
<comment type="subcellular location">
    <subcellularLocation>
        <location evidence="1">Membrane</location>
        <topology evidence="1">Multi-pass membrane protein</topology>
    </subcellularLocation>
</comment>
<accession>A0A9P6U372</accession>